<comment type="pathway">
    <text evidence="3">Quinol/quinone metabolism; menaquinone biosynthesis.</text>
</comment>
<comment type="function">
    <text evidence="3">Catalyzes a proton abstraction reaction that results in 2,5-elimination of pyruvate from 2-succinyl-5-enolpyruvyl-6-hydroxy-3-cyclohexene-1-carboxylate (SEPHCHC) and the formation of 2-succinyl-6-hydroxy-2,4-cyclohexadiene-1-carboxylate (SHCHC).</text>
</comment>
<accession>A0A429Y551</accession>
<evidence type="ECO:0000313" key="5">
    <source>
        <dbReference type="EMBL" id="RST76531.1"/>
    </source>
</evidence>
<comment type="catalytic activity">
    <reaction evidence="3">
        <text>5-enolpyruvoyl-6-hydroxy-2-succinyl-cyclohex-3-ene-1-carboxylate = (1R,6R)-6-hydroxy-2-succinyl-cyclohexa-2,4-diene-1-carboxylate + pyruvate</text>
        <dbReference type="Rhea" id="RHEA:25597"/>
        <dbReference type="ChEBI" id="CHEBI:15361"/>
        <dbReference type="ChEBI" id="CHEBI:58689"/>
        <dbReference type="ChEBI" id="CHEBI:58818"/>
        <dbReference type="EC" id="4.2.99.20"/>
    </reaction>
</comment>
<dbReference type="HAMAP" id="MF_01660">
    <property type="entry name" value="MenH"/>
    <property type="match status" value="1"/>
</dbReference>
<dbReference type="PANTHER" id="PTHR42916">
    <property type="entry name" value="2-SUCCINYL-5-ENOLPYRUVYL-6-HYDROXY-3-CYCLOHEXENE-1-CARBOXYLATE SYNTHASE"/>
    <property type="match status" value="1"/>
</dbReference>
<dbReference type="RefSeq" id="WP_126049119.1">
    <property type="nucleotide sequence ID" value="NZ_QYTV02000002.1"/>
</dbReference>
<name>A0A429Y551_9BACI</name>
<dbReference type="PRINTS" id="PR00111">
    <property type="entry name" value="ABHYDROLASE"/>
</dbReference>
<keyword evidence="2 3" id="KW-0456">Lyase</keyword>
<sequence>MLITVDGVLHNVEIYGKRSAPSVILLHGFTGDHTTWKGLGQTLEDSFHVIAIDLLGHGKTVTPEFPERYEMKRAAKDIIHIMDQLQINSAHLLGYSMGGRLALGVAMIFPERIKSLLLESSSPGLKTEKEKEVRIKSDESLAAKILDKGIERFVNYWGNIPLFQTQKNLPVDVQNQIRAQRLKNDPIGLANSLKGFGTGRQPSWWQRLNELKLPVLLICGELDEKFCKIAQEMNQLLPESTLMEIKKAGHAIHVEEPEIFDTIVKEFLMKQEQLS</sequence>
<evidence type="ECO:0000256" key="1">
    <source>
        <dbReference type="ARBA" id="ARBA00022428"/>
    </source>
</evidence>
<dbReference type="GO" id="GO:0070205">
    <property type="term" value="F:2-succinyl-6-hydroxy-2,4-cyclohexadiene-1-carboxylate synthase activity"/>
    <property type="evidence" value="ECO:0007669"/>
    <property type="project" value="UniProtKB-UniRule"/>
</dbReference>
<dbReference type="AlphaFoldDB" id="A0A429Y551"/>
<keyword evidence="1 3" id="KW-0474">Menaquinone biosynthesis</keyword>
<dbReference type="EMBL" id="QYTV02000002">
    <property type="protein sequence ID" value="RST76531.1"/>
    <property type="molecule type" value="Genomic_DNA"/>
</dbReference>
<dbReference type="InterPro" id="IPR029058">
    <property type="entry name" value="AB_hydrolase_fold"/>
</dbReference>
<dbReference type="GO" id="GO:0009234">
    <property type="term" value="P:menaquinone biosynthetic process"/>
    <property type="evidence" value="ECO:0007669"/>
    <property type="project" value="UniProtKB-UniRule"/>
</dbReference>
<reference evidence="5" key="1">
    <citation type="submission" date="2018-12" db="EMBL/GenBank/DDBJ databases">
        <authorList>
            <person name="Sun L."/>
            <person name="Chen Z."/>
        </authorList>
    </citation>
    <scope>NUCLEOTIDE SEQUENCE [LARGE SCALE GENOMIC DNA]</scope>
    <source>
        <strain evidence="5">3-2-2</strain>
    </source>
</reference>
<dbReference type="NCBIfam" id="TIGR03695">
    <property type="entry name" value="menH_SHCHC"/>
    <property type="match status" value="1"/>
</dbReference>
<dbReference type="SUPFAM" id="SSF53474">
    <property type="entry name" value="alpha/beta-Hydrolases"/>
    <property type="match status" value="1"/>
</dbReference>
<dbReference type="EC" id="4.2.99.20" evidence="3"/>
<comment type="caution">
    <text evidence="5">The sequence shown here is derived from an EMBL/GenBank/DDBJ whole genome shotgun (WGS) entry which is preliminary data.</text>
</comment>
<protein>
    <recommendedName>
        <fullName evidence="3">Putative 2-succinyl-6-hydroxy-2,4-cyclohexadiene-1-carboxylate synthase</fullName>
        <shortName evidence="3">SHCHC synthase</shortName>
        <ecNumber evidence="3">4.2.99.20</ecNumber>
    </recommendedName>
</protein>
<dbReference type="UniPathway" id="UPA01057">
    <property type="reaction ID" value="UER00900"/>
</dbReference>
<keyword evidence="6" id="KW-1185">Reference proteome</keyword>
<proteinExistence type="inferred from homology"/>
<organism evidence="5 6">
    <name type="scientific">Siminovitchia acidinfaciens</name>
    <dbReference type="NCBI Taxonomy" id="2321395"/>
    <lineage>
        <taxon>Bacteria</taxon>
        <taxon>Bacillati</taxon>
        <taxon>Bacillota</taxon>
        <taxon>Bacilli</taxon>
        <taxon>Bacillales</taxon>
        <taxon>Bacillaceae</taxon>
        <taxon>Siminovitchia</taxon>
    </lineage>
</organism>
<comment type="similarity">
    <text evidence="3">Belongs to the AB hydrolase superfamily. MenH family.</text>
</comment>
<dbReference type="PANTHER" id="PTHR42916:SF1">
    <property type="entry name" value="PROTEIN PHYLLO, CHLOROPLASTIC"/>
    <property type="match status" value="1"/>
</dbReference>
<dbReference type="Proteomes" id="UP000287156">
    <property type="component" value="Unassembled WGS sequence"/>
</dbReference>
<evidence type="ECO:0000256" key="3">
    <source>
        <dbReference type="HAMAP-Rule" id="MF_01660"/>
    </source>
</evidence>
<comment type="pathway">
    <text evidence="3">Quinol/quinone metabolism; 1,4-dihydroxy-2-naphthoate biosynthesis; 1,4-dihydroxy-2-naphthoate from chorismate: step 3/7.</text>
</comment>
<dbReference type="InterPro" id="IPR000073">
    <property type="entry name" value="AB_hydrolase_1"/>
</dbReference>
<feature type="domain" description="AB hydrolase-1" evidence="4">
    <location>
        <begin position="21"/>
        <end position="257"/>
    </location>
</feature>
<evidence type="ECO:0000259" key="4">
    <source>
        <dbReference type="Pfam" id="PF00561"/>
    </source>
</evidence>
<gene>
    <name evidence="3 5" type="primary">menH</name>
    <name evidence="5" type="ORF">D4T97_007160</name>
</gene>
<dbReference type="InterPro" id="IPR022485">
    <property type="entry name" value="SHCHC_synthase_MenH"/>
</dbReference>
<dbReference type="Gene3D" id="3.40.50.1820">
    <property type="entry name" value="alpha/beta hydrolase"/>
    <property type="match status" value="1"/>
</dbReference>
<dbReference type="Pfam" id="PF00561">
    <property type="entry name" value="Abhydrolase_1"/>
    <property type="match status" value="1"/>
</dbReference>
<comment type="subunit">
    <text evidence="3">Monomer.</text>
</comment>
<dbReference type="OrthoDB" id="9808398at2"/>
<evidence type="ECO:0000313" key="6">
    <source>
        <dbReference type="Proteomes" id="UP000287156"/>
    </source>
</evidence>
<evidence type="ECO:0000256" key="2">
    <source>
        <dbReference type="ARBA" id="ARBA00023239"/>
    </source>
</evidence>
<dbReference type="UniPathway" id="UPA00079"/>